<dbReference type="SUPFAM" id="SSF56601">
    <property type="entry name" value="beta-lactamase/transpeptidase-like"/>
    <property type="match status" value="1"/>
</dbReference>
<dbReference type="InterPro" id="IPR012907">
    <property type="entry name" value="Peptidase_S11_C"/>
</dbReference>
<feature type="compositionally biased region" description="Low complexity" evidence="13">
    <location>
        <begin position="230"/>
        <end position="281"/>
    </location>
</feature>
<dbReference type="PRINTS" id="PR00725">
    <property type="entry name" value="DADACBPTASE1"/>
</dbReference>
<evidence type="ECO:0000256" key="2">
    <source>
        <dbReference type="ARBA" id="ARBA00007164"/>
    </source>
</evidence>
<evidence type="ECO:0000256" key="3">
    <source>
        <dbReference type="ARBA" id="ARBA00012448"/>
    </source>
</evidence>
<protein>
    <recommendedName>
        <fullName evidence="3">serine-type D-Ala-D-Ala carboxypeptidase</fullName>
        <ecNumber evidence="3">3.4.16.4</ecNumber>
    </recommendedName>
</protein>
<dbReference type="InterPro" id="IPR001967">
    <property type="entry name" value="Peptidase_S11_N"/>
</dbReference>
<comment type="catalytic activity">
    <reaction evidence="11">
        <text>Preferential cleavage: (Ac)2-L-Lys-D-Ala-|-D-Ala. Also transpeptidation of peptidyl-alanyl moieties that are N-acyl substituents of D-alanine.</text>
        <dbReference type="EC" id="3.4.16.4"/>
    </reaction>
</comment>
<dbReference type="Proteomes" id="UP001500305">
    <property type="component" value="Unassembled WGS sequence"/>
</dbReference>
<feature type="compositionally biased region" description="Basic and acidic residues" evidence="13">
    <location>
        <begin position="125"/>
        <end position="157"/>
    </location>
</feature>
<feature type="compositionally biased region" description="Polar residues" evidence="13">
    <location>
        <begin position="194"/>
        <end position="206"/>
    </location>
</feature>
<dbReference type="Pfam" id="PF00768">
    <property type="entry name" value="Peptidase_S11"/>
    <property type="match status" value="1"/>
</dbReference>
<evidence type="ECO:0000259" key="15">
    <source>
        <dbReference type="Pfam" id="PF07943"/>
    </source>
</evidence>
<feature type="domain" description="Peptidase S11 D-alanyl-D-alanine carboxypeptidase A N-terminal" evidence="14">
    <location>
        <begin position="534"/>
        <end position="737"/>
    </location>
</feature>
<feature type="compositionally biased region" description="Pro residues" evidence="13">
    <location>
        <begin position="371"/>
        <end position="384"/>
    </location>
</feature>
<evidence type="ECO:0000313" key="16">
    <source>
        <dbReference type="EMBL" id="GAA2274836.1"/>
    </source>
</evidence>
<comment type="similarity">
    <text evidence="2 12">Belongs to the peptidase S11 family.</text>
</comment>
<dbReference type="PANTHER" id="PTHR21581:SF33">
    <property type="entry name" value="D-ALANYL-D-ALANINE CARBOXYPEPTIDASE DACB"/>
    <property type="match status" value="1"/>
</dbReference>
<dbReference type="EC" id="3.4.16.4" evidence="3"/>
<evidence type="ECO:0000256" key="11">
    <source>
        <dbReference type="ARBA" id="ARBA00034000"/>
    </source>
</evidence>
<proteinExistence type="inferred from homology"/>
<feature type="compositionally biased region" description="Low complexity" evidence="13">
    <location>
        <begin position="158"/>
        <end position="168"/>
    </location>
</feature>
<evidence type="ECO:0000256" key="1">
    <source>
        <dbReference type="ARBA" id="ARBA00004752"/>
    </source>
</evidence>
<keyword evidence="7" id="KW-0378">Hydrolase</keyword>
<reference evidence="17" key="1">
    <citation type="journal article" date="2019" name="Int. J. Syst. Evol. Microbiol.">
        <title>The Global Catalogue of Microorganisms (GCM) 10K type strain sequencing project: providing services to taxonomists for standard genome sequencing and annotation.</title>
        <authorList>
            <consortium name="The Broad Institute Genomics Platform"/>
            <consortium name="The Broad Institute Genome Sequencing Center for Infectious Disease"/>
            <person name="Wu L."/>
            <person name="Ma J."/>
        </authorList>
    </citation>
    <scope>NUCLEOTIDE SEQUENCE [LARGE SCALE GENOMIC DNA]</scope>
    <source>
        <strain evidence="17">JCM 7356</strain>
    </source>
</reference>
<feature type="domain" description="Peptidase S11 D-Ala-D-Ala carboxypeptidase A C-terminal" evidence="15">
    <location>
        <begin position="768"/>
        <end position="834"/>
    </location>
</feature>
<keyword evidence="8" id="KW-0133">Cell shape</keyword>
<keyword evidence="5" id="KW-0645">Protease</keyword>
<feature type="compositionally biased region" description="Basic and acidic residues" evidence="13">
    <location>
        <begin position="293"/>
        <end position="313"/>
    </location>
</feature>
<evidence type="ECO:0000256" key="4">
    <source>
        <dbReference type="ARBA" id="ARBA00022645"/>
    </source>
</evidence>
<sequence length="860" mass="88426">MGYVGEFPDKVHGDGEAEATAPERSAERTGAKADDAAEPGSTGKDAGSGAEAEPAAGEKAEVKSAAGAEVKSGAEGKAVKSAAGAEVKSGAEGKAVKSAADAEVKSGAEGKAVKSAAGAEAKPAAGDKAEVKSAAKAETKAKAKTEAKAEAEERAETGGKAAAVAGKQADAETAETAEAGAEARAETVRGGATVQLSVRNVDSRTTMLRLPADSRTRALRLPDDFRESLSKAAKSAETSAKSEDGAAGTKPAATKGAGSNDGVDASAVKAAEAAEAAGAASRLGMRDSLPVDSRTRALRLPDVKGAKDAKDAKASPSSTTSPEKPKDAESTEDAEDTKGAKDSGEAKSTGLKSAERGKPAESAKPSAGTVPEPPPEPAPRPEPEPIPEPEPEPEPRPTPAPRPVPTPAPAPKPLPVPDPAPVPAPPPLPTPPPLPGPENTSEAMEVLAALSRRPVTPFQRAMKRTTIWTVFLAVVFGVLAVGQLLRPLPDPKAKLSLADSFTFNGDKLDIPWPNKGQATAEVVGVGNLGSVGDETPQPIASVTKVMNAYIILRDHPLKKGEMGPTLTVDRQAASESSDADQSRVTLTEGEKLTQYEALEMLMLPSANNVARLLARWDAGSEEAFVKKMNDQAAKLGMANTVYADPAGYNNDTKSTAKDQLKLAEQVMQNEVFQRVVSTPDTVINNQRIYNTNYLLSAKNGVIGTKTGSSSAAKSCLMWAAVKEISGTRRMIIGVTLNQPVTATDDVLRAAQTVSQKIITAAQNGLTGQTLAKQGDVVGYVDDGLGGKVPVVASKDLTVAGWSGVTTKLTLDQAKIGHTVKAGTEVGTISAGEGDGRVQVPVTLQSDLNPPSITSRLLRLL</sequence>
<feature type="compositionally biased region" description="Basic and acidic residues" evidence="13">
    <location>
        <begin position="212"/>
        <end position="229"/>
    </location>
</feature>
<feature type="compositionally biased region" description="Basic and acidic residues" evidence="13">
    <location>
        <begin position="24"/>
        <end position="35"/>
    </location>
</feature>
<feature type="region of interest" description="Disordered" evidence="13">
    <location>
        <begin position="1"/>
        <end position="440"/>
    </location>
</feature>
<keyword evidence="9" id="KW-0573">Peptidoglycan synthesis</keyword>
<dbReference type="InterPro" id="IPR012338">
    <property type="entry name" value="Beta-lactam/transpept-like"/>
</dbReference>
<dbReference type="Gene3D" id="3.40.710.10">
    <property type="entry name" value="DD-peptidase/beta-lactamase superfamily"/>
    <property type="match status" value="1"/>
</dbReference>
<evidence type="ECO:0000256" key="10">
    <source>
        <dbReference type="ARBA" id="ARBA00023316"/>
    </source>
</evidence>
<dbReference type="InterPro" id="IPR018044">
    <property type="entry name" value="Peptidase_S11"/>
</dbReference>
<keyword evidence="17" id="KW-1185">Reference proteome</keyword>
<accession>A0ABP5RTJ3</accession>
<feature type="compositionally biased region" description="Basic and acidic residues" evidence="13">
    <location>
        <begin position="89"/>
        <end position="112"/>
    </location>
</feature>
<keyword evidence="4" id="KW-0121">Carboxypeptidase</keyword>
<evidence type="ECO:0000256" key="9">
    <source>
        <dbReference type="ARBA" id="ARBA00022984"/>
    </source>
</evidence>
<evidence type="ECO:0000256" key="6">
    <source>
        <dbReference type="ARBA" id="ARBA00022729"/>
    </source>
</evidence>
<organism evidence="16 17">
    <name type="scientific">Kitasatospora cystarginea</name>
    <dbReference type="NCBI Taxonomy" id="58350"/>
    <lineage>
        <taxon>Bacteria</taxon>
        <taxon>Bacillati</taxon>
        <taxon>Actinomycetota</taxon>
        <taxon>Actinomycetes</taxon>
        <taxon>Kitasatosporales</taxon>
        <taxon>Streptomycetaceae</taxon>
        <taxon>Kitasatospora</taxon>
    </lineage>
</organism>
<evidence type="ECO:0000256" key="13">
    <source>
        <dbReference type="SAM" id="MobiDB-lite"/>
    </source>
</evidence>
<evidence type="ECO:0000256" key="5">
    <source>
        <dbReference type="ARBA" id="ARBA00022670"/>
    </source>
</evidence>
<evidence type="ECO:0000313" key="17">
    <source>
        <dbReference type="Proteomes" id="UP001500305"/>
    </source>
</evidence>
<keyword evidence="10" id="KW-0961">Cell wall biogenesis/degradation</keyword>
<gene>
    <name evidence="16" type="ORF">GCM10010430_71010</name>
</gene>
<evidence type="ECO:0000256" key="7">
    <source>
        <dbReference type="ARBA" id="ARBA00022801"/>
    </source>
</evidence>
<keyword evidence="6" id="KW-0732">Signal</keyword>
<comment type="caution">
    <text evidence="16">The sequence shown here is derived from an EMBL/GenBank/DDBJ whole genome shotgun (WGS) entry which is preliminary data.</text>
</comment>
<comment type="pathway">
    <text evidence="1">Cell wall biogenesis; peptidoglycan biosynthesis.</text>
</comment>
<evidence type="ECO:0000256" key="8">
    <source>
        <dbReference type="ARBA" id="ARBA00022960"/>
    </source>
</evidence>
<evidence type="ECO:0000256" key="12">
    <source>
        <dbReference type="RuleBase" id="RU004016"/>
    </source>
</evidence>
<feature type="compositionally biased region" description="Basic and acidic residues" evidence="13">
    <location>
        <begin position="336"/>
        <end position="345"/>
    </location>
</feature>
<evidence type="ECO:0000259" key="14">
    <source>
        <dbReference type="Pfam" id="PF00768"/>
    </source>
</evidence>
<dbReference type="Pfam" id="PF07943">
    <property type="entry name" value="PBP5_C"/>
    <property type="match status" value="1"/>
</dbReference>
<dbReference type="PANTHER" id="PTHR21581">
    <property type="entry name" value="D-ALANYL-D-ALANINE CARBOXYPEPTIDASE"/>
    <property type="match status" value="1"/>
</dbReference>
<dbReference type="EMBL" id="BAAATR010000051">
    <property type="protein sequence ID" value="GAA2274836.1"/>
    <property type="molecule type" value="Genomic_DNA"/>
</dbReference>
<feature type="compositionally biased region" description="Pro residues" evidence="13">
    <location>
        <begin position="396"/>
        <end position="436"/>
    </location>
</feature>
<feature type="compositionally biased region" description="Low complexity" evidence="13">
    <location>
        <begin position="113"/>
        <end position="124"/>
    </location>
</feature>
<name>A0ABP5RTJ3_9ACTN</name>